<proteinExistence type="predicted"/>
<dbReference type="Proteomes" id="UP001163046">
    <property type="component" value="Unassembled WGS sequence"/>
</dbReference>
<gene>
    <name evidence="2" type="ORF">OS493_004273</name>
</gene>
<keyword evidence="3" id="KW-1185">Reference proteome</keyword>
<evidence type="ECO:0000313" key="2">
    <source>
        <dbReference type="EMBL" id="KAJ7387293.1"/>
    </source>
</evidence>
<protein>
    <recommendedName>
        <fullName evidence="4">Secreted protein</fullName>
    </recommendedName>
</protein>
<dbReference type="EMBL" id="MU825874">
    <property type="protein sequence ID" value="KAJ7387293.1"/>
    <property type="molecule type" value="Genomic_DNA"/>
</dbReference>
<dbReference type="AlphaFoldDB" id="A0A9W9ZUE7"/>
<sequence>MDLTHVSLIVLTCLLTGGSSQWSRPNLFLASLGSVFKQEACSGLSGGNLIKIATHQCQASNGKRQCKAKCNGLSTREPKASKE</sequence>
<evidence type="ECO:0000313" key="3">
    <source>
        <dbReference type="Proteomes" id="UP001163046"/>
    </source>
</evidence>
<name>A0A9W9ZUE7_9CNID</name>
<keyword evidence="1" id="KW-0732">Signal</keyword>
<evidence type="ECO:0008006" key="4">
    <source>
        <dbReference type="Google" id="ProtNLM"/>
    </source>
</evidence>
<organism evidence="2 3">
    <name type="scientific">Desmophyllum pertusum</name>
    <dbReference type="NCBI Taxonomy" id="174260"/>
    <lineage>
        <taxon>Eukaryota</taxon>
        <taxon>Metazoa</taxon>
        <taxon>Cnidaria</taxon>
        <taxon>Anthozoa</taxon>
        <taxon>Hexacorallia</taxon>
        <taxon>Scleractinia</taxon>
        <taxon>Caryophylliina</taxon>
        <taxon>Caryophylliidae</taxon>
        <taxon>Desmophyllum</taxon>
    </lineage>
</organism>
<evidence type="ECO:0000256" key="1">
    <source>
        <dbReference type="SAM" id="SignalP"/>
    </source>
</evidence>
<accession>A0A9W9ZUE7</accession>
<reference evidence="2" key="1">
    <citation type="submission" date="2023-01" db="EMBL/GenBank/DDBJ databases">
        <title>Genome assembly of the deep-sea coral Lophelia pertusa.</title>
        <authorList>
            <person name="Herrera S."/>
            <person name="Cordes E."/>
        </authorList>
    </citation>
    <scope>NUCLEOTIDE SEQUENCE</scope>
    <source>
        <strain evidence="2">USNM1676648</strain>
        <tissue evidence="2">Polyp</tissue>
    </source>
</reference>
<comment type="caution">
    <text evidence="2">The sequence shown here is derived from an EMBL/GenBank/DDBJ whole genome shotgun (WGS) entry which is preliminary data.</text>
</comment>
<feature type="chain" id="PRO_5040929949" description="Secreted protein" evidence="1">
    <location>
        <begin position="21"/>
        <end position="83"/>
    </location>
</feature>
<feature type="signal peptide" evidence="1">
    <location>
        <begin position="1"/>
        <end position="20"/>
    </location>
</feature>